<evidence type="ECO:0000256" key="4">
    <source>
        <dbReference type="ARBA" id="ARBA00022679"/>
    </source>
</evidence>
<dbReference type="EMBL" id="JAPMOU010000014">
    <property type="protein sequence ID" value="MDE1462810.1"/>
    <property type="molecule type" value="Genomic_DNA"/>
</dbReference>
<dbReference type="RefSeq" id="WP_274689161.1">
    <property type="nucleotide sequence ID" value="NZ_JAPMOU010000014.1"/>
</dbReference>
<feature type="transmembrane region" description="Helical" evidence="8">
    <location>
        <begin position="136"/>
        <end position="167"/>
    </location>
</feature>
<feature type="transmembrane region" description="Helical" evidence="8">
    <location>
        <begin position="33"/>
        <end position="53"/>
    </location>
</feature>
<feature type="transmembrane region" description="Helical" evidence="8">
    <location>
        <begin position="100"/>
        <end position="124"/>
    </location>
</feature>
<evidence type="ECO:0000313" key="9">
    <source>
        <dbReference type="EMBL" id="MDE1462810.1"/>
    </source>
</evidence>
<organism evidence="9 10">
    <name type="scientific">Spartinivicinus poritis</name>
    <dbReference type="NCBI Taxonomy" id="2994640"/>
    <lineage>
        <taxon>Bacteria</taxon>
        <taxon>Pseudomonadati</taxon>
        <taxon>Pseudomonadota</taxon>
        <taxon>Gammaproteobacteria</taxon>
        <taxon>Oceanospirillales</taxon>
        <taxon>Zooshikellaceae</taxon>
        <taxon>Spartinivicinus</taxon>
    </lineage>
</organism>
<comment type="subcellular location">
    <subcellularLocation>
        <location evidence="1">Cell membrane</location>
        <topology evidence="1">Multi-pass membrane protein</topology>
    </subcellularLocation>
</comment>
<keyword evidence="6 8" id="KW-1133">Transmembrane helix</keyword>
<keyword evidence="2" id="KW-1003">Cell membrane</keyword>
<keyword evidence="5 8" id="KW-0812">Transmembrane</keyword>
<dbReference type="InterPro" id="IPR050297">
    <property type="entry name" value="LipidA_mod_glycosyltrf_83"/>
</dbReference>
<evidence type="ECO:0000256" key="7">
    <source>
        <dbReference type="ARBA" id="ARBA00023136"/>
    </source>
</evidence>
<evidence type="ECO:0000256" key="6">
    <source>
        <dbReference type="ARBA" id="ARBA00022989"/>
    </source>
</evidence>
<feature type="transmembrane region" description="Helical" evidence="8">
    <location>
        <begin position="274"/>
        <end position="299"/>
    </location>
</feature>
<feature type="transmembrane region" description="Helical" evidence="8">
    <location>
        <begin position="363"/>
        <end position="383"/>
    </location>
</feature>
<evidence type="ECO:0000256" key="1">
    <source>
        <dbReference type="ARBA" id="ARBA00004651"/>
    </source>
</evidence>
<name>A0ABT5U9F2_9GAMM</name>
<gene>
    <name evidence="9" type="ORF">ORQ98_12610</name>
</gene>
<evidence type="ECO:0000313" key="10">
    <source>
        <dbReference type="Proteomes" id="UP001528823"/>
    </source>
</evidence>
<evidence type="ECO:0000256" key="8">
    <source>
        <dbReference type="SAM" id="Phobius"/>
    </source>
</evidence>
<keyword evidence="3" id="KW-0328">Glycosyltransferase</keyword>
<evidence type="ECO:0000256" key="3">
    <source>
        <dbReference type="ARBA" id="ARBA00022676"/>
    </source>
</evidence>
<keyword evidence="7 8" id="KW-0472">Membrane</keyword>
<keyword evidence="4" id="KW-0808">Transferase</keyword>
<comment type="caution">
    <text evidence="9">The sequence shown here is derived from an EMBL/GenBank/DDBJ whole genome shotgun (WGS) entry which is preliminary data.</text>
</comment>
<evidence type="ECO:0000256" key="5">
    <source>
        <dbReference type="ARBA" id="ARBA00022692"/>
    </source>
</evidence>
<sequence length="502" mass="58073">MFGVNSPDSAAYLYLGESIIYDGKLFIEGWEHIDIGLILPPVFPFLIGVGNFFMDPVLFASFINTFCISCAVILLMAYVVEISSTENSLIFCLIVQLNWVFAYFGSSILTEGVFIFILSVNFILALKVIERGRGSIAFILGLTSATLFLTRHIGIFFFIVFLGYLILYNFQKKIIIYLLVGFNTIFIPYSIALYEQTGEVLTSQRFRLNKYVVKTSKKKDIKIISSYSELIENRRRLRKLLVDSSEMEGYTISIDTKKSGFRVDDYAVNLYKNIIYILDLNGNLFFVCFILSIISSFSLKINNFFDECRKILSLCIIFYFIFVSFFSGLIGRYVYVIFPFAVVVVVCEFYYIFRYFNLKINTFLCWFFCLGLILLFSLNNAFFEVKMTRKSAKESDPLFLCKKIINKNDPIFSFHPGHAYILGGVFRVIPNDSLEKVIKYAKKTGVKWLVIDESNNMYYEESLYKNIDWIKSKKIDFYKAINKRCIVKLKGGENLISVYEVK</sequence>
<keyword evidence="10" id="KW-1185">Reference proteome</keyword>
<feature type="transmembrane region" description="Helical" evidence="8">
    <location>
        <begin position="311"/>
        <end position="330"/>
    </location>
</feature>
<dbReference type="PANTHER" id="PTHR33908:SF11">
    <property type="entry name" value="MEMBRANE PROTEIN"/>
    <property type="match status" value="1"/>
</dbReference>
<accession>A0ABT5U9F2</accession>
<evidence type="ECO:0000256" key="2">
    <source>
        <dbReference type="ARBA" id="ARBA00022475"/>
    </source>
</evidence>
<dbReference type="Proteomes" id="UP001528823">
    <property type="component" value="Unassembled WGS sequence"/>
</dbReference>
<proteinExistence type="predicted"/>
<feature type="transmembrane region" description="Helical" evidence="8">
    <location>
        <begin position="59"/>
        <end position="80"/>
    </location>
</feature>
<reference evidence="9 10" key="1">
    <citation type="submission" date="2022-11" db="EMBL/GenBank/DDBJ databases">
        <title>Spartinivicinus poritis sp. nov., isolated from scleractinian coral Porites lutea.</title>
        <authorList>
            <person name="Zhang G."/>
            <person name="Cai L."/>
            <person name="Wei Q."/>
        </authorList>
    </citation>
    <scope>NUCLEOTIDE SEQUENCE [LARGE SCALE GENOMIC DNA]</scope>
    <source>
        <strain evidence="9 10">A2-2</strain>
    </source>
</reference>
<feature type="transmembrane region" description="Helical" evidence="8">
    <location>
        <begin position="336"/>
        <end position="356"/>
    </location>
</feature>
<evidence type="ECO:0008006" key="11">
    <source>
        <dbReference type="Google" id="ProtNLM"/>
    </source>
</evidence>
<protein>
    <recommendedName>
        <fullName evidence="11">Glycosyltransferase RgtA/B/C/D-like domain-containing protein</fullName>
    </recommendedName>
</protein>
<dbReference type="PANTHER" id="PTHR33908">
    <property type="entry name" value="MANNOSYLTRANSFERASE YKCB-RELATED"/>
    <property type="match status" value="1"/>
</dbReference>
<feature type="transmembrane region" description="Helical" evidence="8">
    <location>
        <begin position="174"/>
        <end position="194"/>
    </location>
</feature>